<evidence type="ECO:0000256" key="1">
    <source>
        <dbReference type="SAM" id="Coils"/>
    </source>
</evidence>
<reference evidence="3" key="1">
    <citation type="submission" date="2022-12" db="EMBL/GenBank/DDBJ databases">
        <authorList>
            <person name="Petersen C."/>
        </authorList>
    </citation>
    <scope>NUCLEOTIDE SEQUENCE</scope>
    <source>
        <strain evidence="3">IBT 16125</strain>
    </source>
</reference>
<name>A0AAD6CBK6_9EURO</name>
<dbReference type="EMBL" id="JAPVEA010000004">
    <property type="protein sequence ID" value="KAJ5455540.1"/>
    <property type="molecule type" value="Genomic_DNA"/>
</dbReference>
<evidence type="ECO:0000313" key="4">
    <source>
        <dbReference type="Proteomes" id="UP001213681"/>
    </source>
</evidence>
<dbReference type="RefSeq" id="XP_056767913.1">
    <property type="nucleotide sequence ID" value="XM_056907186.1"/>
</dbReference>
<sequence length="479" mass="53433">MEQSILRMETELQMQYGNEDWSTTFRAGPDSIGILAECILITSRPMVIGIELTGPGLEYTTLSANVSHCAAVGADTFRTTARNMKVLAHLTNELSQPNGTIEKMLKFCEAGQSEARDRLLSKYISRGEKIVANCTDLIGEVSALFDAWCNMTAALYLALQDTLGQKRKQEQHVINEINKNEIDKELKEGQREKEEARTNERAKHMQETREKKALYEKYAGIVASGSVLAEGGLTAVVASASAVTTGVGLVVAGAAAYIHYRTLRADLMSMEEAQERRNQEIRELEASKAILEKTLAHLSAESKSIDEVKQIVQLSFKKVTELQQLVRKFMKFLLDINAIIKYTVEHSTLVYDFVKDKEDLIDPGVKMELLENAFDMKTRFIFASKASNVYNAVSSQFILPTLDKLPELGLLNEATEREVMTKMEELHDFRCRVCSETVSLTQKMHAELKESLAEVTRASARVFEDIASGDHDSPGEGSQ</sequence>
<reference evidence="3" key="2">
    <citation type="journal article" date="2023" name="IMA Fungus">
        <title>Comparative genomic study of the Penicillium genus elucidates a diverse pangenome and 15 lateral gene transfer events.</title>
        <authorList>
            <person name="Petersen C."/>
            <person name="Sorensen T."/>
            <person name="Nielsen M.R."/>
            <person name="Sondergaard T.E."/>
            <person name="Sorensen J.L."/>
            <person name="Fitzpatrick D.A."/>
            <person name="Frisvad J.C."/>
            <person name="Nielsen K.L."/>
        </authorList>
    </citation>
    <scope>NUCLEOTIDE SEQUENCE</scope>
    <source>
        <strain evidence="3">IBT 16125</strain>
    </source>
</reference>
<dbReference type="Proteomes" id="UP001213681">
    <property type="component" value="Unassembled WGS sequence"/>
</dbReference>
<proteinExistence type="predicted"/>
<dbReference type="GeneID" id="81597429"/>
<dbReference type="PANTHER" id="PTHR33488:SF2">
    <property type="entry name" value="EARLY ENDOSOME ANTIGEN 1-LIKE"/>
    <property type="match status" value="1"/>
</dbReference>
<evidence type="ECO:0000313" key="3">
    <source>
        <dbReference type="EMBL" id="KAJ5455540.1"/>
    </source>
</evidence>
<organism evidence="3 4">
    <name type="scientific">Penicillium daleae</name>
    <dbReference type="NCBI Taxonomy" id="63821"/>
    <lineage>
        <taxon>Eukaryota</taxon>
        <taxon>Fungi</taxon>
        <taxon>Dikarya</taxon>
        <taxon>Ascomycota</taxon>
        <taxon>Pezizomycotina</taxon>
        <taxon>Eurotiomycetes</taxon>
        <taxon>Eurotiomycetidae</taxon>
        <taxon>Eurotiales</taxon>
        <taxon>Aspergillaceae</taxon>
        <taxon>Penicillium</taxon>
    </lineage>
</organism>
<keyword evidence="1" id="KW-0175">Coiled coil</keyword>
<keyword evidence="4" id="KW-1185">Reference proteome</keyword>
<accession>A0AAD6CBK6</accession>
<evidence type="ECO:0000256" key="2">
    <source>
        <dbReference type="SAM" id="MobiDB-lite"/>
    </source>
</evidence>
<gene>
    <name evidence="3" type="ORF">N7458_003804</name>
</gene>
<feature type="region of interest" description="Disordered" evidence="2">
    <location>
        <begin position="187"/>
        <end position="208"/>
    </location>
</feature>
<protein>
    <submittedName>
        <fullName evidence="3">Uncharacterized protein</fullName>
    </submittedName>
</protein>
<dbReference type="AlphaFoldDB" id="A0AAD6CBK6"/>
<feature type="coiled-coil region" evidence="1">
    <location>
        <begin position="267"/>
        <end position="301"/>
    </location>
</feature>
<comment type="caution">
    <text evidence="3">The sequence shown here is derived from an EMBL/GenBank/DDBJ whole genome shotgun (WGS) entry which is preliminary data.</text>
</comment>
<dbReference type="PANTHER" id="PTHR33488">
    <property type="entry name" value="ZGC:162509"/>
    <property type="match status" value="1"/>
</dbReference>